<dbReference type="InterPro" id="IPR053180">
    <property type="entry name" value="Ca-binding_acidic-repeat"/>
</dbReference>
<proteinExistence type="predicted"/>
<sequence>MKTKQLKNFGIAVIMIAVVLGSLPTQVLAGVPGDPDDDIPYVYSPSITARPANVIYQRADQGQTLYWKAYVAGSNSLTSSKLQRDTTGGSSYSNYLSRGNWADGVNIGYSVSTPNMVPGAPIWTYNYRFYAYNSYKYAYDYVTVKYYLPYSDTDGDGLTDGEEINTYNTNPQDADSDNDGYNDHFEAFLQSDPNDANSLPRLNAPSITNRPANTIYCENGHSKSLTWKAIVSGPNDYTSSYLDVYDSSEGDWDRISQKGVWQDSSSISYGITPPSISTSSSPVKFQYRLRVWSTSKSATDYIDVFVYNYNVDTDGDGLTDGEEINSGNDGYITKYNNPDSDYDTYPDNIEIEFGSNPISSSSTPNIQTPLFFDRPSDVFYYDLASASSFQLDWVMQILSGTNDYTSSQLQRYYWNGAEFVFDIEFIGGGWPDVEPTISFDIVKPSIPSDSVTQCYKYNMTAWNYDQSNSDEFLVYYYNYNVDSDGDGLNDFSEINTFGTDPLNKDSDDDLVNDLHELAYGSDPLDSNNNLTRFLPTEPSQSYYTPDDPSIQGKIFTEPIVFNEEATSWWNDDMLGGFQVGFSDADFSEDGKILHETGNLFVDLEVEINPDKDLDTYDKQSYNVIDSLTLYMSVLKNDDEFLSFEQICQTLSGNPNPKFSIENDEPTLLERISFTLLLGSLNLLFGKAFPKWSWIELGLDCVAEAVPDGESDILSFNDLGSCSSITYDFSDTTNLGERRDIYGIKMCVDLLHQFNSLTSIAQNGDVFNYFMRMEVGMKNYEKENVPTAFWEKNGPLRYNYYDNFQFIYEN</sequence>
<name>A0A5B9DAZ4_9ARCH</name>
<dbReference type="InterPro" id="IPR059100">
    <property type="entry name" value="TSP3_bac"/>
</dbReference>
<evidence type="ECO:0000313" key="5">
    <source>
        <dbReference type="EMBL" id="QEE16419.1"/>
    </source>
</evidence>
<evidence type="ECO:0000313" key="6">
    <source>
        <dbReference type="Proteomes" id="UP000321408"/>
    </source>
</evidence>
<reference evidence="5 6" key="2">
    <citation type="journal article" date="2024" name="Int. J. Syst. Evol. Microbiol.">
        <title>Promethearchaeum syntrophicum gen. nov., sp. nov., an anaerobic, obligately syntrophic archaeon, the first isolate of the lineage 'Asgard' archaea, and proposal of the new archaeal phylum Promethearchaeota phyl. nov. and kingdom Promethearchaeati regn. nov.</title>
        <authorList>
            <person name="Imachi H."/>
            <person name="Nobu M.K."/>
            <person name="Kato S."/>
            <person name="Takaki Y."/>
            <person name="Miyazaki M."/>
            <person name="Miyata M."/>
            <person name="Ogawara M."/>
            <person name="Saito Y."/>
            <person name="Sakai S."/>
            <person name="Tahara Y.O."/>
            <person name="Takano Y."/>
            <person name="Tasumi E."/>
            <person name="Uematsu K."/>
            <person name="Yoshimura T."/>
            <person name="Itoh T."/>
            <person name="Ohkuma M."/>
            <person name="Takai K."/>
        </authorList>
    </citation>
    <scope>NUCLEOTIDE SEQUENCE [LARGE SCALE GENOMIC DNA]</scope>
    <source>
        <strain evidence="5 6">MK-D1</strain>
    </source>
</reference>
<dbReference type="KEGG" id="psyt:DSAG12_02249"/>
<protein>
    <submittedName>
        <fullName evidence="5">Uncharacterized protein</fullName>
    </submittedName>
</protein>
<evidence type="ECO:0000256" key="1">
    <source>
        <dbReference type="ARBA" id="ARBA00004613"/>
    </source>
</evidence>
<dbReference type="AlphaFoldDB" id="A0A5B9DAZ4"/>
<dbReference type="EMBL" id="CP042905">
    <property type="protein sequence ID" value="QEE16419.1"/>
    <property type="molecule type" value="Genomic_DNA"/>
</dbReference>
<dbReference type="PANTHER" id="PTHR37467">
    <property type="entry name" value="EXPORTED CALCIUM-BINDING GLYCOPROTEIN-RELATED"/>
    <property type="match status" value="1"/>
</dbReference>
<comment type="subcellular location">
    <subcellularLocation>
        <location evidence="1">Secreted</location>
    </subcellularLocation>
</comment>
<reference evidence="5 6" key="1">
    <citation type="journal article" date="2020" name="Nature">
        <title>Isolation of an archaeon at the prokaryote-eukaryote interface.</title>
        <authorList>
            <person name="Imachi H."/>
            <person name="Nobu M.K."/>
            <person name="Nakahara N."/>
            <person name="Morono Y."/>
            <person name="Ogawara M."/>
            <person name="Takaki Y."/>
            <person name="Takano Y."/>
            <person name="Uematsu K."/>
            <person name="Ikuta T."/>
            <person name="Ito M."/>
            <person name="Matsui Y."/>
            <person name="Miyazaki M."/>
            <person name="Murata K."/>
            <person name="Saito Y."/>
            <person name="Sakai S."/>
            <person name="Song C."/>
            <person name="Tasumi E."/>
            <person name="Yamanaka Y."/>
            <person name="Yamaguchi T."/>
            <person name="Kamagata Y."/>
            <person name="Tamaki H."/>
            <person name="Takai K."/>
        </authorList>
    </citation>
    <scope>NUCLEOTIDE SEQUENCE [LARGE SCALE GENOMIC DNA]</scope>
    <source>
        <strain evidence="5 6">MK-D1</strain>
    </source>
</reference>
<accession>A0A5B9DAZ4</accession>
<keyword evidence="2" id="KW-0964">Secreted</keyword>
<keyword evidence="4" id="KW-0106">Calcium</keyword>
<evidence type="ECO:0000256" key="3">
    <source>
        <dbReference type="ARBA" id="ARBA00022729"/>
    </source>
</evidence>
<dbReference type="Gene3D" id="4.10.1080.10">
    <property type="entry name" value="TSP type-3 repeat"/>
    <property type="match status" value="1"/>
</dbReference>
<dbReference type="Pfam" id="PF18884">
    <property type="entry name" value="TSP3_bac"/>
    <property type="match status" value="4"/>
</dbReference>
<dbReference type="RefSeq" id="WP_147663299.1">
    <property type="nucleotide sequence ID" value="NZ_CP042905.2"/>
</dbReference>
<dbReference type="GeneID" id="41330238"/>
<evidence type="ECO:0000256" key="2">
    <source>
        <dbReference type="ARBA" id="ARBA00022525"/>
    </source>
</evidence>
<dbReference type="Proteomes" id="UP000321408">
    <property type="component" value="Chromosome"/>
</dbReference>
<organism evidence="5 6">
    <name type="scientific">Promethearchaeum syntrophicum</name>
    <dbReference type="NCBI Taxonomy" id="2594042"/>
    <lineage>
        <taxon>Archaea</taxon>
        <taxon>Promethearchaeati</taxon>
        <taxon>Promethearchaeota</taxon>
        <taxon>Promethearchaeia</taxon>
        <taxon>Promethearchaeales</taxon>
        <taxon>Promethearchaeaceae</taxon>
        <taxon>Promethearchaeum</taxon>
    </lineage>
</organism>
<keyword evidence="6" id="KW-1185">Reference proteome</keyword>
<dbReference type="GO" id="GO:0005509">
    <property type="term" value="F:calcium ion binding"/>
    <property type="evidence" value="ECO:0007669"/>
    <property type="project" value="InterPro"/>
</dbReference>
<evidence type="ECO:0000256" key="4">
    <source>
        <dbReference type="ARBA" id="ARBA00022837"/>
    </source>
</evidence>
<dbReference type="PANTHER" id="PTHR37467:SF1">
    <property type="entry name" value="EXPORTED CALCIUM-BINDING GLYCOPROTEIN"/>
    <property type="match status" value="1"/>
</dbReference>
<keyword evidence="3" id="KW-0732">Signal</keyword>
<dbReference type="InterPro" id="IPR028974">
    <property type="entry name" value="TSP_type-3_rpt"/>
</dbReference>
<gene>
    <name evidence="5" type="ORF">DSAG12_02249</name>
</gene>